<feature type="region of interest" description="Disordered" evidence="1">
    <location>
        <begin position="184"/>
        <end position="215"/>
    </location>
</feature>
<feature type="compositionally biased region" description="Polar residues" evidence="1">
    <location>
        <begin position="184"/>
        <end position="205"/>
    </location>
</feature>
<comment type="caution">
    <text evidence="2">The sequence shown here is derived from an EMBL/GenBank/DDBJ whole genome shotgun (WGS) entry which is preliminary data.</text>
</comment>
<gene>
    <name evidence="2" type="ORF">ACHAWO_012999</name>
</gene>
<dbReference type="AlphaFoldDB" id="A0ABD3NH26"/>
<dbReference type="EMBL" id="JALLPJ020001162">
    <property type="protein sequence ID" value="KAL3775248.1"/>
    <property type="molecule type" value="Genomic_DNA"/>
</dbReference>
<feature type="compositionally biased region" description="Basic residues" evidence="1">
    <location>
        <begin position="206"/>
        <end position="215"/>
    </location>
</feature>
<proteinExistence type="predicted"/>
<keyword evidence="3" id="KW-1185">Reference proteome</keyword>
<accession>A0ABD3NH26</accession>
<evidence type="ECO:0000313" key="3">
    <source>
        <dbReference type="Proteomes" id="UP001530400"/>
    </source>
</evidence>
<dbReference type="Proteomes" id="UP001530400">
    <property type="component" value="Unassembled WGS sequence"/>
</dbReference>
<sequence length="292" mass="32182">MCNINSVVVKSNCSLPSSQFERNAPARIRDKGAASSSPNESITRRMTLKKQLTVYKNATADCSQVYDGHEYQTCRRNRGDARAEIDKMFRYCPVKNDQKRKEKGIDSSSSSGSSSKLSSLQVIDLAAGFADFNQDDRSSSTVSTAPSSCVSTSSTFIAHVKVKKNTSTIKQGPSVPKPIDVQTNVNSSSTGIKSKDVSPSTTQTAIRRKKSRPRHRNHEMNLKLVSSMRSPRYSKCRPEDLCSSLQDLGVSGPVVDDRLTKSMTDLEANWGDSVDFNTVHFTTNVEVYVFKS</sequence>
<evidence type="ECO:0000313" key="2">
    <source>
        <dbReference type="EMBL" id="KAL3775248.1"/>
    </source>
</evidence>
<organism evidence="2 3">
    <name type="scientific">Cyclotella atomus</name>
    <dbReference type="NCBI Taxonomy" id="382360"/>
    <lineage>
        <taxon>Eukaryota</taxon>
        <taxon>Sar</taxon>
        <taxon>Stramenopiles</taxon>
        <taxon>Ochrophyta</taxon>
        <taxon>Bacillariophyta</taxon>
        <taxon>Coscinodiscophyceae</taxon>
        <taxon>Thalassiosirophycidae</taxon>
        <taxon>Stephanodiscales</taxon>
        <taxon>Stephanodiscaceae</taxon>
        <taxon>Cyclotella</taxon>
    </lineage>
</organism>
<name>A0ABD3NH26_9STRA</name>
<reference evidence="2 3" key="1">
    <citation type="submission" date="2024-10" db="EMBL/GenBank/DDBJ databases">
        <title>Updated reference genomes for cyclostephanoid diatoms.</title>
        <authorList>
            <person name="Roberts W.R."/>
            <person name="Alverson A.J."/>
        </authorList>
    </citation>
    <scope>NUCLEOTIDE SEQUENCE [LARGE SCALE GENOMIC DNA]</scope>
    <source>
        <strain evidence="2 3">AJA010-31</strain>
    </source>
</reference>
<evidence type="ECO:0000256" key="1">
    <source>
        <dbReference type="SAM" id="MobiDB-lite"/>
    </source>
</evidence>
<protein>
    <submittedName>
        <fullName evidence="2">Uncharacterized protein</fullName>
    </submittedName>
</protein>